<accession>A0A543KII7</accession>
<reference evidence="1 2" key="1">
    <citation type="submission" date="2019-06" db="EMBL/GenBank/DDBJ databases">
        <title>Genomic Encyclopedia of Archaeal and Bacterial Type Strains, Phase II (KMG-II): from individual species to whole genera.</title>
        <authorList>
            <person name="Goeker M."/>
        </authorList>
    </citation>
    <scope>NUCLEOTIDE SEQUENCE [LARGE SCALE GENOMIC DNA]</scope>
    <source>
        <strain evidence="1 2">DSM 18423</strain>
    </source>
</reference>
<gene>
    <name evidence="1" type="ORF">BD293_3547</name>
</gene>
<dbReference type="InterPro" id="IPR012863">
    <property type="entry name" value="DUF1636"/>
</dbReference>
<dbReference type="OrthoDB" id="424426at2"/>
<protein>
    <submittedName>
        <fullName evidence="1">Putative metal-binding protein</fullName>
    </submittedName>
</protein>
<dbReference type="RefSeq" id="WP_142083925.1">
    <property type="nucleotide sequence ID" value="NZ_VFPT01000001.1"/>
</dbReference>
<dbReference type="AlphaFoldDB" id="A0A543KII7"/>
<dbReference type="SUPFAM" id="SSF52833">
    <property type="entry name" value="Thioredoxin-like"/>
    <property type="match status" value="1"/>
</dbReference>
<evidence type="ECO:0000313" key="2">
    <source>
        <dbReference type="Proteomes" id="UP000320582"/>
    </source>
</evidence>
<dbReference type="EMBL" id="VFPT01000001">
    <property type="protein sequence ID" value="TQM94857.1"/>
    <property type="molecule type" value="Genomic_DNA"/>
</dbReference>
<name>A0A543KII7_9RHOB</name>
<proteinExistence type="predicted"/>
<dbReference type="CDD" id="cd02980">
    <property type="entry name" value="TRX_Fd_family"/>
    <property type="match status" value="1"/>
</dbReference>
<dbReference type="Proteomes" id="UP000320582">
    <property type="component" value="Unassembled WGS sequence"/>
</dbReference>
<evidence type="ECO:0000313" key="1">
    <source>
        <dbReference type="EMBL" id="TQM94857.1"/>
    </source>
</evidence>
<organism evidence="1 2">
    <name type="scientific">Roseinatronobacter monicus</name>
    <dbReference type="NCBI Taxonomy" id="393481"/>
    <lineage>
        <taxon>Bacteria</taxon>
        <taxon>Pseudomonadati</taxon>
        <taxon>Pseudomonadota</taxon>
        <taxon>Alphaproteobacteria</taxon>
        <taxon>Rhodobacterales</taxon>
        <taxon>Paracoccaceae</taxon>
        <taxon>Roseinatronobacter</taxon>
    </lineage>
</organism>
<keyword evidence="2" id="KW-1185">Reference proteome</keyword>
<dbReference type="InterPro" id="IPR036249">
    <property type="entry name" value="Thioredoxin-like_sf"/>
</dbReference>
<dbReference type="Pfam" id="PF07845">
    <property type="entry name" value="DUF1636"/>
    <property type="match status" value="1"/>
</dbReference>
<sequence>MSSEIVDLLVCATCRSAMPANPLATPDPDHRPGAQLVAALQDAAPEGLRVIAVDCLSNCSRGCTIALRKPGAWTYVYGNLTPEQHLPAILEGVQKYRAAENGLVPWRERPEHFRKNCIARIPPLEAPNV</sequence>
<comment type="caution">
    <text evidence="1">The sequence shown here is derived from an EMBL/GenBank/DDBJ whole genome shotgun (WGS) entry which is preliminary data.</text>
</comment>